<dbReference type="PANTHER" id="PTHR40624">
    <property type="entry name" value="BIOSYNTHESIS MONOOXYGENASE, PUTATIVE (AFU_ORTHOLOGUE AFUA_1G12025)-RELATED"/>
    <property type="match status" value="1"/>
</dbReference>
<organism evidence="2 3">
    <name type="scientific">Aspergillus cavernicola</name>
    <dbReference type="NCBI Taxonomy" id="176166"/>
    <lineage>
        <taxon>Eukaryota</taxon>
        <taxon>Fungi</taxon>
        <taxon>Dikarya</taxon>
        <taxon>Ascomycota</taxon>
        <taxon>Pezizomycotina</taxon>
        <taxon>Eurotiomycetes</taxon>
        <taxon>Eurotiomycetidae</taxon>
        <taxon>Eurotiales</taxon>
        <taxon>Aspergillaceae</taxon>
        <taxon>Aspergillus</taxon>
        <taxon>Aspergillus subgen. Nidulantes</taxon>
    </lineage>
</organism>
<comment type="caution">
    <text evidence="2">The sequence shown here is derived from an EMBL/GenBank/DDBJ whole genome shotgun (WGS) entry which is preliminary data.</text>
</comment>
<accession>A0ABR4IF91</accession>
<dbReference type="PROSITE" id="PS51725">
    <property type="entry name" value="ABM"/>
    <property type="match status" value="1"/>
</dbReference>
<dbReference type="Proteomes" id="UP001610335">
    <property type="component" value="Unassembled WGS sequence"/>
</dbReference>
<dbReference type="Pfam" id="PF03992">
    <property type="entry name" value="ABM"/>
    <property type="match status" value="1"/>
</dbReference>
<evidence type="ECO:0000259" key="1">
    <source>
        <dbReference type="PROSITE" id="PS51725"/>
    </source>
</evidence>
<evidence type="ECO:0000313" key="3">
    <source>
        <dbReference type="Proteomes" id="UP001610335"/>
    </source>
</evidence>
<dbReference type="InterPro" id="IPR007138">
    <property type="entry name" value="ABM_dom"/>
</dbReference>
<evidence type="ECO:0000313" key="2">
    <source>
        <dbReference type="EMBL" id="KAL2826405.1"/>
    </source>
</evidence>
<protein>
    <recommendedName>
        <fullName evidence="1">ABM domain-containing protein</fullName>
    </recommendedName>
</protein>
<dbReference type="PANTHER" id="PTHR40624:SF1">
    <property type="entry name" value="BIOSYNTHESIS MONOOXYGENASE, PUTATIVE (AFU_ORTHOLOGUE AFUA_1G12025)-RELATED"/>
    <property type="match status" value="1"/>
</dbReference>
<sequence length="112" mass="12560">MPVNGTTETSRVHAVAIITPAPGKKDRIQEVLLGVISQVEQNEPDTLQYQLFWVEESAEFVFLESYKDDGAVRDHQATPYLQELREISAEEALLAKPLEMRMFGLPVGGFAR</sequence>
<name>A0ABR4IF91_9EURO</name>
<gene>
    <name evidence="2" type="ORF">BDW59DRAFT_160929</name>
</gene>
<proteinExistence type="predicted"/>
<keyword evidence="3" id="KW-1185">Reference proteome</keyword>
<dbReference type="SUPFAM" id="SSF54909">
    <property type="entry name" value="Dimeric alpha+beta barrel"/>
    <property type="match status" value="1"/>
</dbReference>
<feature type="domain" description="ABM" evidence="1">
    <location>
        <begin position="12"/>
        <end position="102"/>
    </location>
</feature>
<dbReference type="InterPro" id="IPR011008">
    <property type="entry name" value="Dimeric_a/b-barrel"/>
</dbReference>
<dbReference type="Gene3D" id="3.30.70.100">
    <property type="match status" value="1"/>
</dbReference>
<dbReference type="EMBL" id="JBFXLS010000030">
    <property type="protein sequence ID" value="KAL2826405.1"/>
    <property type="molecule type" value="Genomic_DNA"/>
</dbReference>
<reference evidence="2 3" key="1">
    <citation type="submission" date="2024-07" db="EMBL/GenBank/DDBJ databases">
        <title>Section-level genome sequencing and comparative genomics of Aspergillus sections Usti and Cavernicolus.</title>
        <authorList>
            <consortium name="Lawrence Berkeley National Laboratory"/>
            <person name="Nybo J.L."/>
            <person name="Vesth T.C."/>
            <person name="Theobald S."/>
            <person name="Frisvad J.C."/>
            <person name="Larsen T.O."/>
            <person name="Kjaerboelling I."/>
            <person name="Rothschild-Mancinelli K."/>
            <person name="Lyhne E.K."/>
            <person name="Kogle M.E."/>
            <person name="Barry K."/>
            <person name="Clum A."/>
            <person name="Na H."/>
            <person name="Ledsgaard L."/>
            <person name="Lin J."/>
            <person name="Lipzen A."/>
            <person name="Kuo A."/>
            <person name="Riley R."/>
            <person name="Mondo S."/>
            <person name="LaButti K."/>
            <person name="Haridas S."/>
            <person name="Pangalinan J."/>
            <person name="Salamov A.A."/>
            <person name="Simmons B.A."/>
            <person name="Magnuson J.K."/>
            <person name="Chen J."/>
            <person name="Drula E."/>
            <person name="Henrissat B."/>
            <person name="Wiebenga A."/>
            <person name="Lubbers R.J."/>
            <person name="Gomes A.C."/>
            <person name="Makela M.R."/>
            <person name="Stajich J."/>
            <person name="Grigoriev I.V."/>
            <person name="Mortensen U.H."/>
            <person name="De vries R.P."/>
            <person name="Baker S.E."/>
            <person name="Andersen M.R."/>
        </authorList>
    </citation>
    <scope>NUCLEOTIDE SEQUENCE [LARGE SCALE GENOMIC DNA]</scope>
    <source>
        <strain evidence="2 3">CBS 600.67</strain>
    </source>
</reference>